<feature type="transmembrane region" description="Helical" evidence="1">
    <location>
        <begin position="88"/>
        <end position="112"/>
    </location>
</feature>
<dbReference type="InterPro" id="IPR000014">
    <property type="entry name" value="PAS"/>
</dbReference>
<name>A0A0F5L9H7_9HYPH</name>
<sequence>MFQAAHKLLPPVDYVSMIRSLYADRLSMLLGAYGSALAAAVAALEAHSWQLGVIAVLFILVGAIRNLDMKAFNAVELKQDDVATAIYWEGRATIGAAVIASLYGIWCLLSFWIVDDPFAELTAASVSVSVLVGVSQRNFAIDRLMTIQVLLIAVPMSLGLLLTGNLYYALLTLLLLPFFVSLRKIAGNARDVLLRAVHGRMKASALAEQLDAALDTLEHGLLMLDQNRIVEVANDTALEAFGIGTPGDWIGRPLRELFDFALETGAVPATAAKRIEMLLDTHSSGKVLICNRLGQYYEASVSSRDTKSVLLFEDISDRVSAEERISYMARYDALTALPNRAYFAELVEAALEERLDTLDPGTVALMILDIDDFKHINDTLGHLAGDQLLHEIGRRLPTALPDDAIVGRLGGDEFIAFYVSSGGAADVEADAGRLLGRMHQTYQLPNRQLSINVSVGAVASSERGDDFEQLMIKADLALNAAKLGGKNRVVQFHALMDTEYQLKQQLKIDLKQAIADKKLHLAYQPIVDPRQNRIVGCEALARWNHPSYGMISPATFIPIAEETGLITDLTRFVLDKATRDCRAWPGDTRVAVNISARDFRSCDVAELVGEALEDSRLPPGQLEIEVTETTVIEERDSAGAALLKLYDRGVGIALDDFGTGYSSLSYLSALPFTKLKIDRSFLTGIETDEKALKLVANVVQLGKDLNLMTTIEGVETEVQLNLVTKHTGVDLIQGFLYGPPLTLDAFTRLIEQQYSRQTPVSLRLVSATK</sequence>
<dbReference type="InterPro" id="IPR029787">
    <property type="entry name" value="Nucleotide_cyclase"/>
</dbReference>
<keyword evidence="5" id="KW-1185">Reference proteome</keyword>
<dbReference type="PATRIC" id="fig|361041.3.peg.1399"/>
<evidence type="ECO:0000313" key="4">
    <source>
        <dbReference type="EMBL" id="KKB78854.1"/>
    </source>
</evidence>
<dbReference type="STRING" id="361041.VW35_10205"/>
<feature type="domain" description="GGDEF" evidence="3">
    <location>
        <begin position="361"/>
        <end position="494"/>
    </location>
</feature>
<feature type="transmembrane region" description="Helical" evidence="1">
    <location>
        <begin position="147"/>
        <end position="180"/>
    </location>
</feature>
<dbReference type="OrthoDB" id="9814202at2"/>
<dbReference type="InterPro" id="IPR052155">
    <property type="entry name" value="Biofilm_reg_signaling"/>
</dbReference>
<dbReference type="SMART" id="SM00267">
    <property type="entry name" value="GGDEF"/>
    <property type="match status" value="1"/>
</dbReference>
<dbReference type="Pfam" id="PF00563">
    <property type="entry name" value="EAL"/>
    <property type="match status" value="1"/>
</dbReference>
<keyword evidence="1" id="KW-0472">Membrane</keyword>
<dbReference type="InterPro" id="IPR000160">
    <property type="entry name" value="GGDEF_dom"/>
</dbReference>
<dbReference type="InterPro" id="IPR001633">
    <property type="entry name" value="EAL_dom"/>
</dbReference>
<dbReference type="CDD" id="cd01949">
    <property type="entry name" value="GGDEF"/>
    <property type="match status" value="1"/>
</dbReference>
<dbReference type="PROSITE" id="PS50887">
    <property type="entry name" value="GGDEF"/>
    <property type="match status" value="1"/>
</dbReference>
<evidence type="ECO:0000259" key="2">
    <source>
        <dbReference type="PROSITE" id="PS50883"/>
    </source>
</evidence>
<dbReference type="Pfam" id="PF00990">
    <property type="entry name" value="GGDEF"/>
    <property type="match status" value="1"/>
</dbReference>
<dbReference type="Gene3D" id="3.30.450.20">
    <property type="entry name" value="PAS domain"/>
    <property type="match status" value="1"/>
</dbReference>
<keyword evidence="1" id="KW-0812">Transmembrane</keyword>
<dbReference type="RefSeq" id="WP_046142930.1">
    <property type="nucleotide sequence ID" value="NZ_LAJG01000021.1"/>
</dbReference>
<feature type="transmembrane region" description="Helical" evidence="1">
    <location>
        <begin position="118"/>
        <end position="135"/>
    </location>
</feature>
<proteinExistence type="predicted"/>
<comment type="caution">
    <text evidence="4">The sequence shown here is derived from an EMBL/GenBank/DDBJ whole genome shotgun (WGS) entry which is preliminary data.</text>
</comment>
<dbReference type="Proteomes" id="UP000033514">
    <property type="component" value="Unassembled WGS sequence"/>
</dbReference>
<feature type="transmembrane region" description="Helical" evidence="1">
    <location>
        <begin position="26"/>
        <end position="43"/>
    </location>
</feature>
<gene>
    <name evidence="4" type="ORF">VW35_10205</name>
</gene>
<evidence type="ECO:0000256" key="1">
    <source>
        <dbReference type="SAM" id="Phobius"/>
    </source>
</evidence>
<dbReference type="InterPro" id="IPR043128">
    <property type="entry name" value="Rev_trsase/Diguanyl_cyclase"/>
</dbReference>
<dbReference type="SUPFAM" id="SSF55073">
    <property type="entry name" value="Nucleotide cyclase"/>
    <property type="match status" value="1"/>
</dbReference>
<dbReference type="CDD" id="cd01948">
    <property type="entry name" value="EAL"/>
    <property type="match status" value="1"/>
</dbReference>
<dbReference type="SUPFAM" id="SSF141868">
    <property type="entry name" value="EAL domain-like"/>
    <property type="match status" value="1"/>
</dbReference>
<dbReference type="PANTHER" id="PTHR44757:SF2">
    <property type="entry name" value="BIOFILM ARCHITECTURE MAINTENANCE PROTEIN MBAA"/>
    <property type="match status" value="1"/>
</dbReference>
<evidence type="ECO:0000313" key="5">
    <source>
        <dbReference type="Proteomes" id="UP000033514"/>
    </source>
</evidence>
<dbReference type="SMART" id="SM00052">
    <property type="entry name" value="EAL"/>
    <property type="match status" value="1"/>
</dbReference>
<dbReference type="SMART" id="SM00091">
    <property type="entry name" value="PAS"/>
    <property type="match status" value="1"/>
</dbReference>
<evidence type="ECO:0008006" key="6">
    <source>
        <dbReference type="Google" id="ProtNLM"/>
    </source>
</evidence>
<feature type="domain" description="EAL" evidence="2">
    <location>
        <begin position="503"/>
        <end position="754"/>
    </location>
</feature>
<dbReference type="Gene3D" id="3.20.20.450">
    <property type="entry name" value="EAL domain"/>
    <property type="match status" value="1"/>
</dbReference>
<evidence type="ECO:0000259" key="3">
    <source>
        <dbReference type="PROSITE" id="PS50887"/>
    </source>
</evidence>
<dbReference type="EMBL" id="LAJG01000021">
    <property type="protein sequence ID" value="KKB78854.1"/>
    <property type="molecule type" value="Genomic_DNA"/>
</dbReference>
<dbReference type="NCBIfam" id="TIGR00254">
    <property type="entry name" value="GGDEF"/>
    <property type="match status" value="1"/>
</dbReference>
<accession>A0A0F5L9H7</accession>
<reference evidence="4 5" key="1">
    <citation type="submission" date="2015-03" db="EMBL/GenBank/DDBJ databases">
        <authorList>
            <person name="Hassan Y.I."/>
            <person name="Lepp D."/>
            <person name="Zhou T."/>
        </authorList>
    </citation>
    <scope>NUCLEOTIDE SEQUENCE [LARGE SCALE GENOMIC DNA]</scope>
    <source>
        <strain evidence="4 5">GH2-10</strain>
    </source>
</reference>
<dbReference type="InterPro" id="IPR035919">
    <property type="entry name" value="EAL_sf"/>
</dbReference>
<feature type="transmembrane region" description="Helical" evidence="1">
    <location>
        <begin position="49"/>
        <end position="67"/>
    </location>
</feature>
<dbReference type="AlphaFoldDB" id="A0A0F5L9H7"/>
<protein>
    <recommendedName>
        <fullName evidence="6">Diguanylate cyclase</fullName>
    </recommendedName>
</protein>
<dbReference type="Gene3D" id="3.30.70.270">
    <property type="match status" value="1"/>
</dbReference>
<dbReference type="PANTHER" id="PTHR44757">
    <property type="entry name" value="DIGUANYLATE CYCLASE DGCP"/>
    <property type="match status" value="1"/>
</dbReference>
<dbReference type="PROSITE" id="PS50883">
    <property type="entry name" value="EAL"/>
    <property type="match status" value="1"/>
</dbReference>
<keyword evidence="1" id="KW-1133">Transmembrane helix</keyword>
<dbReference type="InterPro" id="IPR035965">
    <property type="entry name" value="PAS-like_dom_sf"/>
</dbReference>
<dbReference type="SUPFAM" id="SSF55785">
    <property type="entry name" value="PYP-like sensor domain (PAS domain)"/>
    <property type="match status" value="1"/>
</dbReference>
<organism evidence="4 5">
    <name type="scientific">Devosia soli</name>
    <dbReference type="NCBI Taxonomy" id="361041"/>
    <lineage>
        <taxon>Bacteria</taxon>
        <taxon>Pseudomonadati</taxon>
        <taxon>Pseudomonadota</taxon>
        <taxon>Alphaproteobacteria</taxon>
        <taxon>Hyphomicrobiales</taxon>
        <taxon>Devosiaceae</taxon>
        <taxon>Devosia</taxon>
    </lineage>
</organism>